<dbReference type="SMART" id="SM00612">
    <property type="entry name" value="Kelch"/>
    <property type="match status" value="2"/>
</dbReference>
<dbReference type="InterPro" id="IPR006652">
    <property type="entry name" value="Kelch_1"/>
</dbReference>
<gene>
    <name evidence="2" type="ORF">SSLN_LOCUS1301</name>
</gene>
<reference evidence="2 3" key="2">
    <citation type="submission" date="2018-11" db="EMBL/GenBank/DDBJ databases">
        <authorList>
            <consortium name="Pathogen Informatics"/>
        </authorList>
    </citation>
    <scope>NUCLEOTIDE SEQUENCE [LARGE SCALE GENOMIC DNA]</scope>
    <source>
        <strain evidence="2 3">NST_G2</strain>
    </source>
</reference>
<dbReference type="Pfam" id="PF01344">
    <property type="entry name" value="Kelch_1"/>
    <property type="match status" value="1"/>
</dbReference>
<dbReference type="STRING" id="70667.A0A183SAQ3"/>
<evidence type="ECO:0000313" key="2">
    <source>
        <dbReference type="EMBL" id="VDL87397.1"/>
    </source>
</evidence>
<organism evidence="4">
    <name type="scientific">Schistocephalus solidus</name>
    <name type="common">Tapeworm</name>
    <dbReference type="NCBI Taxonomy" id="70667"/>
    <lineage>
        <taxon>Eukaryota</taxon>
        <taxon>Metazoa</taxon>
        <taxon>Spiralia</taxon>
        <taxon>Lophotrochozoa</taxon>
        <taxon>Platyhelminthes</taxon>
        <taxon>Cestoda</taxon>
        <taxon>Eucestoda</taxon>
        <taxon>Diphyllobothriidea</taxon>
        <taxon>Diphyllobothriidae</taxon>
        <taxon>Schistocephalus</taxon>
    </lineage>
</organism>
<dbReference type="Proteomes" id="UP000275846">
    <property type="component" value="Unassembled WGS sequence"/>
</dbReference>
<dbReference type="SUPFAM" id="SSF117281">
    <property type="entry name" value="Kelch motif"/>
    <property type="match status" value="1"/>
</dbReference>
<proteinExistence type="predicted"/>
<evidence type="ECO:0000313" key="4">
    <source>
        <dbReference type="WBParaSite" id="SSLN_0000135401-mRNA-1"/>
    </source>
</evidence>
<dbReference type="OrthoDB" id="191037at2759"/>
<accession>A0A183SAQ3</accession>
<protein>
    <submittedName>
        <fullName evidence="2 4">Uncharacterized protein</fullName>
    </submittedName>
</protein>
<reference evidence="4" key="1">
    <citation type="submission" date="2016-06" db="UniProtKB">
        <authorList>
            <consortium name="WormBaseParasite"/>
        </authorList>
    </citation>
    <scope>IDENTIFICATION</scope>
</reference>
<keyword evidence="3" id="KW-1185">Reference proteome</keyword>
<dbReference type="AlphaFoldDB" id="A0A183SAQ3"/>
<dbReference type="InterPro" id="IPR015915">
    <property type="entry name" value="Kelch-typ_b-propeller"/>
</dbReference>
<keyword evidence="1" id="KW-0880">Kelch repeat</keyword>
<dbReference type="EMBL" id="UYSU01002298">
    <property type="protein sequence ID" value="VDL87397.1"/>
    <property type="molecule type" value="Genomic_DNA"/>
</dbReference>
<dbReference type="WBParaSite" id="SSLN_0000135401-mRNA-1">
    <property type="protein sequence ID" value="SSLN_0000135401-mRNA-1"/>
    <property type="gene ID" value="SSLN_0000135401"/>
</dbReference>
<dbReference type="Gene3D" id="2.120.10.80">
    <property type="entry name" value="Kelch-type beta propeller"/>
    <property type="match status" value="1"/>
</dbReference>
<name>A0A183SAQ3_SCHSO</name>
<evidence type="ECO:0000256" key="1">
    <source>
        <dbReference type="ARBA" id="ARBA00022441"/>
    </source>
</evidence>
<evidence type="ECO:0000313" key="3">
    <source>
        <dbReference type="Proteomes" id="UP000275846"/>
    </source>
</evidence>
<sequence>MREKRKAPAAACLPGDSRVFVFGGFNNSSRLASVEVGRLEADWEEATATSARTAVFWQAAAPMRTARSDFAATSFRGRIIVAGGENWQRSLNVVEIFTPPDAGSPLGQWTELTGMTQSRTYFTLLTSTDAVFALGSAWGMHDCHPLALHSFSLIHALLHDALFMRQKAYRIC</sequence>